<accession>A0ABT5VAF8</accession>
<gene>
    <name evidence="2" type="ORF">N7Z68_03495</name>
</gene>
<keyword evidence="1" id="KW-0812">Transmembrane</keyword>
<evidence type="ECO:0000313" key="3">
    <source>
        <dbReference type="Proteomes" id="UP001148125"/>
    </source>
</evidence>
<keyword evidence="1" id="KW-1133">Transmembrane helix</keyword>
<dbReference type="Proteomes" id="UP001148125">
    <property type="component" value="Unassembled WGS sequence"/>
</dbReference>
<name>A0ABT5VAF8_9BACI</name>
<evidence type="ECO:0008006" key="4">
    <source>
        <dbReference type="Google" id="ProtNLM"/>
    </source>
</evidence>
<feature type="transmembrane region" description="Helical" evidence="1">
    <location>
        <begin position="12"/>
        <end position="33"/>
    </location>
</feature>
<dbReference type="RefSeq" id="WP_275117067.1">
    <property type="nucleotide sequence ID" value="NZ_JAOTPO010000002.1"/>
</dbReference>
<organism evidence="2 3">
    <name type="scientific">Alkalihalobacterium chitinilyticum</name>
    <dbReference type="NCBI Taxonomy" id="2980103"/>
    <lineage>
        <taxon>Bacteria</taxon>
        <taxon>Bacillati</taxon>
        <taxon>Bacillota</taxon>
        <taxon>Bacilli</taxon>
        <taxon>Bacillales</taxon>
        <taxon>Bacillaceae</taxon>
        <taxon>Alkalihalobacterium</taxon>
    </lineage>
</organism>
<sequence length="361" mass="39567">MRQTIPIKNEKGAALLLTLFIIVFVSIVGAGLLNTTFYGKKTNVTALSEQQEFYKLEGAIDLFISEMNHYQDSSENDVLKYKDGNGNLHPITENGEQIPIVKKGPFFYLANNTNPRVQTYNIDGELIEVHILNETLTGDVYNITLNAKQVANSKLQRNIDLKINRGTGPTIFEGVEVPAPIPPFTGSAVQATKKLDLNPNLRENPAFTMIGTSFAEILSFYQLQPSLASGNLNSAYKFDSTKNKHHFNSISIGNHDTITIPEGHLVYIQQFHSTGGTLVINGFLIINDLKVTGNGKFNLVGALIGQDVEFGSNAITIDARAGVNPDTGEGGGYKPPRPTITESDYTVSSDIDTILDMRTER</sequence>
<evidence type="ECO:0000256" key="1">
    <source>
        <dbReference type="SAM" id="Phobius"/>
    </source>
</evidence>
<protein>
    <recommendedName>
        <fullName evidence="4">Type 4 fimbrial biogenesis protein PilX N-terminal domain-containing protein</fullName>
    </recommendedName>
</protein>
<comment type="caution">
    <text evidence="2">The sequence shown here is derived from an EMBL/GenBank/DDBJ whole genome shotgun (WGS) entry which is preliminary data.</text>
</comment>
<keyword evidence="1" id="KW-0472">Membrane</keyword>
<dbReference type="EMBL" id="JAOTPO010000002">
    <property type="protein sequence ID" value="MDE5412435.1"/>
    <property type="molecule type" value="Genomic_DNA"/>
</dbReference>
<keyword evidence="3" id="KW-1185">Reference proteome</keyword>
<evidence type="ECO:0000313" key="2">
    <source>
        <dbReference type="EMBL" id="MDE5412435.1"/>
    </source>
</evidence>
<reference evidence="2" key="1">
    <citation type="submission" date="2024-05" db="EMBL/GenBank/DDBJ databases">
        <title>Alkalihalobacillus sp. strain MEB203 novel alkaliphilic bacterium from Lonar Lake, India.</title>
        <authorList>
            <person name="Joshi A."/>
            <person name="Thite S."/>
            <person name="Mengade P."/>
        </authorList>
    </citation>
    <scope>NUCLEOTIDE SEQUENCE</scope>
    <source>
        <strain evidence="2">MEB 203</strain>
    </source>
</reference>
<proteinExistence type="predicted"/>